<feature type="region of interest" description="Disordered" evidence="7">
    <location>
        <begin position="666"/>
        <end position="686"/>
    </location>
</feature>
<feature type="transmembrane region" description="Helical" evidence="8">
    <location>
        <begin position="532"/>
        <end position="551"/>
    </location>
</feature>
<dbReference type="PANTHER" id="PTHR30509">
    <property type="entry name" value="P-HYDROXYBENZOIC ACID EFFLUX PUMP SUBUNIT-RELATED"/>
    <property type="match status" value="1"/>
</dbReference>
<evidence type="ECO:0000256" key="1">
    <source>
        <dbReference type="ARBA" id="ARBA00004651"/>
    </source>
</evidence>
<feature type="domain" description="Integral membrane bound transporter" evidence="9">
    <location>
        <begin position="424"/>
        <end position="546"/>
    </location>
</feature>
<accession>A0ABZ1RUE6</accession>
<evidence type="ECO:0000256" key="8">
    <source>
        <dbReference type="SAM" id="Phobius"/>
    </source>
</evidence>
<gene>
    <name evidence="10" type="ORF">OHU17_31330</name>
</gene>
<keyword evidence="5 8" id="KW-0472">Membrane</keyword>
<feature type="compositionally biased region" description="Pro residues" evidence="7">
    <location>
        <begin position="671"/>
        <end position="683"/>
    </location>
</feature>
<keyword evidence="2" id="KW-1003">Cell membrane</keyword>
<evidence type="ECO:0000256" key="6">
    <source>
        <dbReference type="ARBA" id="ARBA00043993"/>
    </source>
</evidence>
<dbReference type="RefSeq" id="WP_328776968.1">
    <property type="nucleotide sequence ID" value="NZ_CP108057.1"/>
</dbReference>
<dbReference type="Proteomes" id="UP001432075">
    <property type="component" value="Chromosome"/>
</dbReference>
<keyword evidence="3 8" id="KW-0812">Transmembrane</keyword>
<comment type="similarity">
    <text evidence="6">Belongs to the YccS/YhfK family.</text>
</comment>
<dbReference type="EMBL" id="CP108057">
    <property type="protein sequence ID" value="WUO49966.1"/>
    <property type="molecule type" value="Genomic_DNA"/>
</dbReference>
<feature type="region of interest" description="Disordered" evidence="7">
    <location>
        <begin position="1"/>
        <end position="29"/>
    </location>
</feature>
<comment type="subcellular location">
    <subcellularLocation>
        <location evidence="1">Cell membrane</location>
        <topology evidence="1">Multi-pass membrane protein</topology>
    </subcellularLocation>
</comment>
<evidence type="ECO:0000256" key="3">
    <source>
        <dbReference type="ARBA" id="ARBA00022692"/>
    </source>
</evidence>
<keyword evidence="4 8" id="KW-1133">Transmembrane helix</keyword>
<evidence type="ECO:0000313" key="11">
    <source>
        <dbReference type="Proteomes" id="UP001432075"/>
    </source>
</evidence>
<evidence type="ECO:0000256" key="2">
    <source>
        <dbReference type="ARBA" id="ARBA00022475"/>
    </source>
</evidence>
<dbReference type="InterPro" id="IPR049453">
    <property type="entry name" value="Memb_transporter_dom"/>
</dbReference>
<organism evidence="10 11">
    <name type="scientific">Streptomyces goshikiensis</name>
    <dbReference type="NCBI Taxonomy" id="1942"/>
    <lineage>
        <taxon>Bacteria</taxon>
        <taxon>Bacillati</taxon>
        <taxon>Actinomycetota</taxon>
        <taxon>Actinomycetes</taxon>
        <taxon>Kitasatosporales</taxon>
        <taxon>Streptomycetaceae</taxon>
        <taxon>Streptomyces</taxon>
    </lineage>
</organism>
<evidence type="ECO:0000313" key="10">
    <source>
        <dbReference type="EMBL" id="WUO49966.1"/>
    </source>
</evidence>
<feature type="transmembrane region" description="Helical" evidence="8">
    <location>
        <begin position="47"/>
        <end position="65"/>
    </location>
</feature>
<evidence type="ECO:0000256" key="5">
    <source>
        <dbReference type="ARBA" id="ARBA00023136"/>
    </source>
</evidence>
<proteinExistence type="inferred from homology"/>
<feature type="transmembrane region" description="Helical" evidence="8">
    <location>
        <begin position="120"/>
        <end position="139"/>
    </location>
</feature>
<sequence>MGADPDGGNRGGRAGPTGPRGPLDPRGPHWLRRLRGPGPKALAARRAVRTTLAACVGFYLCLYGLDDSVAATYALFGAVSMAALSHIPGTGPQRAAVLVWTLPVAWVLVTAGTYLAVRTWSAVLGVLVIGFAVAFVAAAGPKAAGASPGLQLLYILPCFPPYLPDTLGSRLAGATLGIVLLILAEAFLLPERRDTSYARLVARASATAARCTAELDRPPYALSPAATEAARAAGESLRPSLVAEAERPAGPGLRERALAHAGLAARTLLARLARLTPPAGPRPPQGPLDLLAAAGRAVAETSAKLSGTAQEGRAVGTEAADALRQARREATAQDPPLSTSAVLRRRAALLEVADVTAALATAADLALRGRAAAPSKDEPGRFWYARKRAPQLWWHRLAGHAGPRSVYFQNAVRIGLALAAARTVAGLDSLPHGFWAMLAALTLTRTTVAQTRTSVRQALTGTLIGALVAGVVLATVAGHTTVYAVALPFVMLVAFSVGPVRGVGWAQGMFTVVVSLVFAQLAPATWQLAEVRILDVVIGSLIGMVFGLLAWPRGAQRELRRSASVLLRTAAKTVEDTTAAVVAARPADAPDDEPLQHALIMAESAFAQYQSEPREHTGPVADWQAVLMTGHHVLWGSRRLLARSGPAFDPEAAAWADTHAAGVADGLRRAPAPPGAEPAPGAPYGPAAPELGPPLFFAAAIWLDALTADLTRMAAVDRVTSGSAGR</sequence>
<protein>
    <submittedName>
        <fullName evidence="10">FUSC family protein</fullName>
    </submittedName>
</protein>
<keyword evidence="11" id="KW-1185">Reference proteome</keyword>
<name>A0ABZ1RUE6_9ACTN</name>
<dbReference type="Pfam" id="PF13515">
    <property type="entry name" value="FUSC_2"/>
    <property type="match status" value="1"/>
</dbReference>
<feature type="transmembrane region" description="Helical" evidence="8">
    <location>
        <begin position="482"/>
        <end position="500"/>
    </location>
</feature>
<evidence type="ECO:0000259" key="9">
    <source>
        <dbReference type="Pfam" id="PF13515"/>
    </source>
</evidence>
<feature type="transmembrane region" description="Helical" evidence="8">
    <location>
        <begin position="95"/>
        <end position="114"/>
    </location>
</feature>
<feature type="transmembrane region" description="Helical" evidence="8">
    <location>
        <begin position="507"/>
        <end position="526"/>
    </location>
</feature>
<dbReference type="PANTHER" id="PTHR30509:SF9">
    <property type="entry name" value="MULTIDRUG RESISTANCE PROTEIN MDTO"/>
    <property type="match status" value="1"/>
</dbReference>
<evidence type="ECO:0000256" key="4">
    <source>
        <dbReference type="ARBA" id="ARBA00022989"/>
    </source>
</evidence>
<evidence type="ECO:0000256" key="7">
    <source>
        <dbReference type="SAM" id="MobiDB-lite"/>
    </source>
</evidence>
<feature type="transmembrane region" description="Helical" evidence="8">
    <location>
        <begin position="458"/>
        <end position="476"/>
    </location>
</feature>
<reference evidence="10" key="1">
    <citation type="submission" date="2022-10" db="EMBL/GenBank/DDBJ databases">
        <title>The complete genomes of actinobacterial strains from the NBC collection.</title>
        <authorList>
            <person name="Joergensen T.S."/>
            <person name="Alvarez Arevalo M."/>
            <person name="Sterndorff E.B."/>
            <person name="Faurdal D."/>
            <person name="Vuksanovic O."/>
            <person name="Mourched A.-S."/>
            <person name="Charusanti P."/>
            <person name="Shaw S."/>
            <person name="Blin K."/>
            <person name="Weber T."/>
        </authorList>
    </citation>
    <scope>NUCLEOTIDE SEQUENCE</scope>
    <source>
        <strain evidence="10">NBC_00283</strain>
    </source>
</reference>
<feature type="transmembrane region" description="Helical" evidence="8">
    <location>
        <begin position="169"/>
        <end position="189"/>
    </location>
</feature>